<evidence type="ECO:0000256" key="5">
    <source>
        <dbReference type="SAM" id="MobiDB-lite"/>
    </source>
</evidence>
<dbReference type="GO" id="GO:0005524">
    <property type="term" value="F:ATP binding"/>
    <property type="evidence" value="ECO:0007669"/>
    <property type="project" value="UniProtKB-UniRule"/>
</dbReference>
<dbReference type="InterPro" id="IPR039812">
    <property type="entry name" value="Vesicle-fus_ATPase"/>
</dbReference>
<proteinExistence type="inferred from homology"/>
<comment type="similarity">
    <text evidence="1 4">Belongs to the AAA ATPase family.</text>
</comment>
<comment type="caution">
    <text evidence="7">The sequence shown here is derived from an EMBL/GenBank/DDBJ whole genome shotgun (WGS) entry which is preliminary data.</text>
</comment>
<feature type="region of interest" description="Disordered" evidence="5">
    <location>
        <begin position="332"/>
        <end position="362"/>
    </location>
</feature>
<dbReference type="InterPro" id="IPR027417">
    <property type="entry name" value="P-loop_NTPase"/>
</dbReference>
<reference evidence="7 8" key="1">
    <citation type="journal article" date="2020" name="G3 (Bethesda)">
        <title>Improved Reference Genome for Cyclotella cryptica CCMP332, a Model for Cell Wall Morphogenesis, Salinity Adaptation, and Lipid Production in Diatoms (Bacillariophyta).</title>
        <authorList>
            <person name="Roberts W.R."/>
            <person name="Downey K.M."/>
            <person name="Ruck E.C."/>
            <person name="Traller J.C."/>
            <person name="Alverson A.J."/>
        </authorList>
    </citation>
    <scope>NUCLEOTIDE SEQUENCE [LARGE SCALE GENOMIC DNA]</scope>
    <source>
        <strain evidence="7 8">CCMP332</strain>
    </source>
</reference>
<dbReference type="GO" id="GO:0016192">
    <property type="term" value="P:vesicle-mediated transport"/>
    <property type="evidence" value="ECO:0007669"/>
    <property type="project" value="UniProtKB-KW"/>
</dbReference>
<keyword evidence="8" id="KW-1185">Reference proteome</keyword>
<name>A0ABD3QKX6_9STRA</name>
<keyword evidence="2 4" id="KW-0547">Nucleotide-binding</keyword>
<keyword evidence="4" id="KW-0479">Metal-binding</keyword>
<feature type="region of interest" description="Disordered" evidence="5">
    <location>
        <begin position="98"/>
        <end position="136"/>
    </location>
</feature>
<dbReference type="SUPFAM" id="SSF52540">
    <property type="entry name" value="P-loop containing nucleoside triphosphate hydrolases"/>
    <property type="match status" value="1"/>
</dbReference>
<evidence type="ECO:0000256" key="4">
    <source>
        <dbReference type="RuleBase" id="RU367045"/>
    </source>
</evidence>
<dbReference type="AlphaFoldDB" id="A0ABD3QKX6"/>
<keyword evidence="4" id="KW-0931">ER-Golgi transport</keyword>
<sequence>MKSPAISMKLAACSILPCILWNIPFARAMLIARPRSTSYVPLPMASHAGASLSSITMPHRRERPHYLSMVDGHPRGLLHPRTDLKKRLHGVPCSSLLAQQPLRGGDSSDGNIDGAVEPSSGEMEIGESDELDKEAKQLQQNSKYIKGLMENLEGVLDKWITSGSLATRRRAYNILHQIQRLAMDPEQARQAMRMVKRSGMPMEPPPPIPPTEHVPADQQPSIVNGTASSVVKPMGPMSSDGATSCGSTIKAGKGYTPTTYAGENRIDIASERLEWEKKQVEDSNRPRSALSARMATDDGRADPFLSNVMDGKSGLDPFMFAEDKQNLQETMKSSMPIPPKSNFQQSISTDSKITSESSTSETTAPFNLDVASAKASELVARAGSGSAFQGTTLGIGGLDDVLSQIQRRVWIPLAAPPSLLRELGIQPVRGLLLYGSPGCGKTLLARKLGSILSPARPITIVSGPEIMDKFVGSSEKNLREIFDNPPELYFEFKKNYGEPLSKTALHVIVLDEFDAIARARGGSGGKGDQGDAGVARDSVVNQLLAKMDGVDPLSVPTLLIGLTNKPSLIDPALMRPGRFEVKIEVPKPKTVEQRVSILKVHMDSMMKSGRVLVRDAPVGSASWRLSQQMDRSELPTYGDLVDLIAVECDGMSGASLAGVARAAASRALERAVTDFAGHVADVSDEVAGVQNTINDCLVTQSDFEKAVDDVFESARAEDHDDTDEDAPSKSVNDTTSKSLAEPKTEAAVAKAYAETVERIDTAPLANVSVSAVEFSGLDGDDLGPINDPDESESKHETYSEHFRAGVDIPNWGNRFDGRDKSHSLRDLLPKGKATWLKLDKFGRRIEDTSAKR</sequence>
<evidence type="ECO:0000313" key="8">
    <source>
        <dbReference type="Proteomes" id="UP001516023"/>
    </source>
</evidence>
<feature type="compositionally biased region" description="Polar residues" evidence="5">
    <location>
        <begin position="729"/>
        <end position="738"/>
    </location>
</feature>
<dbReference type="EMBL" id="JABMIG020000030">
    <property type="protein sequence ID" value="KAL3800837.1"/>
    <property type="molecule type" value="Genomic_DNA"/>
</dbReference>
<keyword evidence="4" id="KW-0653">Protein transport</keyword>
<keyword evidence="4" id="KW-0378">Hydrolase</keyword>
<dbReference type="GO" id="GO:0046872">
    <property type="term" value="F:metal ion binding"/>
    <property type="evidence" value="ECO:0007669"/>
    <property type="project" value="UniProtKB-UniRule"/>
</dbReference>
<dbReference type="Gene3D" id="1.10.8.60">
    <property type="match status" value="1"/>
</dbReference>
<organism evidence="7 8">
    <name type="scientific">Cyclotella cryptica</name>
    <dbReference type="NCBI Taxonomy" id="29204"/>
    <lineage>
        <taxon>Eukaryota</taxon>
        <taxon>Sar</taxon>
        <taxon>Stramenopiles</taxon>
        <taxon>Ochrophyta</taxon>
        <taxon>Bacillariophyta</taxon>
        <taxon>Coscinodiscophyceae</taxon>
        <taxon>Thalassiosirophycidae</taxon>
        <taxon>Stephanodiscales</taxon>
        <taxon>Stephanodiscaceae</taxon>
        <taxon>Cyclotella</taxon>
    </lineage>
</organism>
<comment type="function">
    <text evidence="4">Required for vesicle-mediated transport. Catalyzes the fusion of transport vesicles within the Golgi cisternae. Is also required for transport from the endoplasmic reticulum to the Golgi stack. Seems to function as a fusion protein required for the delivery of cargo proteins to all compartments of the Golgi stack independent of vesicle origin.</text>
</comment>
<protein>
    <recommendedName>
        <fullName evidence="4">Vesicle-fusing ATPase</fullName>
        <ecNumber evidence="4">3.6.4.6</ecNumber>
    </recommendedName>
</protein>
<keyword evidence="4" id="KW-0963">Cytoplasm</keyword>
<evidence type="ECO:0000256" key="1">
    <source>
        <dbReference type="ARBA" id="ARBA00006914"/>
    </source>
</evidence>
<dbReference type="InterPro" id="IPR003593">
    <property type="entry name" value="AAA+_ATPase"/>
</dbReference>
<keyword evidence="4" id="KW-0813">Transport</keyword>
<dbReference type="GO" id="GO:0015031">
    <property type="term" value="P:protein transport"/>
    <property type="evidence" value="ECO:0007669"/>
    <property type="project" value="UniProtKB-KW"/>
</dbReference>
<keyword evidence="3 4" id="KW-0067">ATP-binding</keyword>
<dbReference type="Gene3D" id="3.40.50.300">
    <property type="entry name" value="P-loop containing nucleotide triphosphate hydrolases"/>
    <property type="match status" value="1"/>
</dbReference>
<feature type="compositionally biased region" description="Low complexity" evidence="5">
    <location>
        <begin position="346"/>
        <end position="362"/>
    </location>
</feature>
<dbReference type="InterPro" id="IPR003959">
    <property type="entry name" value="ATPase_AAA_core"/>
</dbReference>
<gene>
    <name evidence="7" type="ORF">HJC23_001674</name>
</gene>
<dbReference type="Proteomes" id="UP001516023">
    <property type="component" value="Unassembled WGS sequence"/>
</dbReference>
<accession>A0ABD3QKX6</accession>
<dbReference type="PANTHER" id="PTHR23078:SF3">
    <property type="entry name" value="VESICLE-FUSING ATPASE"/>
    <property type="match status" value="1"/>
</dbReference>
<evidence type="ECO:0000256" key="2">
    <source>
        <dbReference type="ARBA" id="ARBA00022741"/>
    </source>
</evidence>
<evidence type="ECO:0000256" key="3">
    <source>
        <dbReference type="ARBA" id="ARBA00022840"/>
    </source>
</evidence>
<comment type="subcellular location">
    <subcellularLocation>
        <location evidence="4">Cytoplasm</location>
    </subcellularLocation>
</comment>
<dbReference type="FunFam" id="3.40.50.300:FF:000154">
    <property type="entry name" value="Vesicle-fusing ATPase 1"/>
    <property type="match status" value="1"/>
</dbReference>
<comment type="catalytic activity">
    <reaction evidence="4">
        <text>ATP + H2O = ADP + phosphate + H(+)</text>
        <dbReference type="Rhea" id="RHEA:13065"/>
        <dbReference type="ChEBI" id="CHEBI:15377"/>
        <dbReference type="ChEBI" id="CHEBI:15378"/>
        <dbReference type="ChEBI" id="CHEBI:30616"/>
        <dbReference type="ChEBI" id="CHEBI:43474"/>
        <dbReference type="ChEBI" id="CHEBI:456216"/>
        <dbReference type="EC" id="3.6.4.6"/>
    </reaction>
</comment>
<feature type="domain" description="AAA+ ATPase" evidence="6">
    <location>
        <begin position="427"/>
        <end position="589"/>
    </location>
</feature>
<evidence type="ECO:0000259" key="6">
    <source>
        <dbReference type="SMART" id="SM00382"/>
    </source>
</evidence>
<dbReference type="PANTHER" id="PTHR23078">
    <property type="entry name" value="VESICULAR-FUSION PROTEIN NSF"/>
    <property type="match status" value="1"/>
</dbReference>
<comment type="cofactor">
    <cofactor evidence="4">
        <name>Mg(2+)</name>
        <dbReference type="ChEBI" id="CHEBI:18420"/>
    </cofactor>
    <text evidence="4">Binds 1 Mg(2+) ion per subunit.</text>
</comment>
<dbReference type="SMART" id="SM00382">
    <property type="entry name" value="AAA"/>
    <property type="match status" value="1"/>
</dbReference>
<dbReference type="EC" id="3.6.4.6" evidence="4"/>
<dbReference type="Pfam" id="PF00004">
    <property type="entry name" value="AAA"/>
    <property type="match status" value="1"/>
</dbReference>
<dbReference type="GO" id="GO:0016787">
    <property type="term" value="F:hydrolase activity"/>
    <property type="evidence" value="ECO:0007669"/>
    <property type="project" value="UniProtKB-KW"/>
</dbReference>
<dbReference type="GO" id="GO:0005737">
    <property type="term" value="C:cytoplasm"/>
    <property type="evidence" value="ECO:0007669"/>
    <property type="project" value="UniProtKB-SubCell"/>
</dbReference>
<feature type="region of interest" description="Disordered" evidence="5">
    <location>
        <begin position="714"/>
        <end position="744"/>
    </location>
</feature>
<keyword evidence="4" id="KW-0460">Magnesium</keyword>
<evidence type="ECO:0000313" key="7">
    <source>
        <dbReference type="EMBL" id="KAL3800837.1"/>
    </source>
</evidence>